<organism evidence="2 3">
    <name type="scientific">Austropuccinia psidii MF-1</name>
    <dbReference type="NCBI Taxonomy" id="1389203"/>
    <lineage>
        <taxon>Eukaryota</taxon>
        <taxon>Fungi</taxon>
        <taxon>Dikarya</taxon>
        <taxon>Basidiomycota</taxon>
        <taxon>Pucciniomycotina</taxon>
        <taxon>Pucciniomycetes</taxon>
        <taxon>Pucciniales</taxon>
        <taxon>Sphaerophragmiaceae</taxon>
        <taxon>Austropuccinia</taxon>
    </lineage>
</organism>
<keyword evidence="3" id="KW-1185">Reference proteome</keyword>
<evidence type="ECO:0000313" key="2">
    <source>
        <dbReference type="EMBL" id="MBW0554888.1"/>
    </source>
</evidence>
<dbReference type="EMBL" id="AVOT02061720">
    <property type="protein sequence ID" value="MBW0554888.1"/>
    <property type="molecule type" value="Genomic_DNA"/>
</dbReference>
<comment type="caution">
    <text evidence="2">The sequence shown here is derived from an EMBL/GenBank/DDBJ whole genome shotgun (WGS) entry which is preliminary data.</text>
</comment>
<protein>
    <submittedName>
        <fullName evidence="2">Uncharacterized protein</fullName>
    </submittedName>
</protein>
<feature type="region of interest" description="Disordered" evidence="1">
    <location>
        <begin position="174"/>
        <end position="214"/>
    </location>
</feature>
<proteinExistence type="predicted"/>
<accession>A0A9Q3J2C6</accession>
<evidence type="ECO:0000313" key="3">
    <source>
        <dbReference type="Proteomes" id="UP000765509"/>
    </source>
</evidence>
<gene>
    <name evidence="2" type="ORF">O181_094603</name>
</gene>
<feature type="compositionally biased region" description="Polar residues" evidence="1">
    <location>
        <begin position="204"/>
        <end position="214"/>
    </location>
</feature>
<name>A0A9Q3J2C6_9BASI</name>
<reference evidence="2" key="1">
    <citation type="submission" date="2021-03" db="EMBL/GenBank/DDBJ databases">
        <title>Draft genome sequence of rust myrtle Austropuccinia psidii MF-1, a brazilian biotype.</title>
        <authorList>
            <person name="Quecine M.C."/>
            <person name="Pachon D.M.R."/>
            <person name="Bonatelli M.L."/>
            <person name="Correr F.H."/>
            <person name="Franceschini L.M."/>
            <person name="Leite T.F."/>
            <person name="Margarido G.R.A."/>
            <person name="Almeida C.A."/>
            <person name="Ferrarezi J.A."/>
            <person name="Labate C.A."/>
        </authorList>
    </citation>
    <scope>NUCLEOTIDE SEQUENCE</scope>
    <source>
        <strain evidence="2">MF-1</strain>
    </source>
</reference>
<dbReference type="AlphaFoldDB" id="A0A9Q3J2C6"/>
<sequence length="214" mass="24040">MTLFQTFKKFRLECLYFVSVLNLWNSLCRALYAPSGVSPAFVPQQQPTLVMLANKHTRKVFSLSTPSHHAAKGVPAQDALARTPLWSTMMKPYPSANGHWDPKQADRNNSGRLALDYPANEGWQWKEDIQAWANCHQWDSNAKNKTHQIPPDKTLPFLVCLASKPHGTQWLEELFREPPIPGPSPSSKPPEDAPTCEPEPEVAPTQSTEEPFGK</sequence>
<dbReference type="Proteomes" id="UP000765509">
    <property type="component" value="Unassembled WGS sequence"/>
</dbReference>
<evidence type="ECO:0000256" key="1">
    <source>
        <dbReference type="SAM" id="MobiDB-lite"/>
    </source>
</evidence>
<feature type="compositionally biased region" description="Pro residues" evidence="1">
    <location>
        <begin position="178"/>
        <end position="188"/>
    </location>
</feature>